<protein>
    <submittedName>
        <fullName evidence="8">Uncharacterized protein</fullName>
    </submittedName>
</protein>
<dbReference type="PROSITE" id="PS00518">
    <property type="entry name" value="ZF_RING_1"/>
    <property type="match status" value="1"/>
</dbReference>
<dbReference type="SUPFAM" id="SSF57845">
    <property type="entry name" value="B-box zinc-binding domain"/>
    <property type="match status" value="1"/>
</dbReference>
<dbReference type="PROSITE" id="PS50089">
    <property type="entry name" value="ZF_RING_2"/>
    <property type="match status" value="1"/>
</dbReference>
<reference evidence="8 9" key="1">
    <citation type="submission" date="2024-04" db="EMBL/GenBank/DDBJ databases">
        <authorList>
            <consortium name="Genoscope - CEA"/>
            <person name="William W."/>
        </authorList>
    </citation>
    <scope>NUCLEOTIDE SEQUENCE [LARGE SCALE GENOMIC DNA]</scope>
</reference>
<dbReference type="Gene3D" id="3.30.160.60">
    <property type="entry name" value="Classic Zinc Finger"/>
    <property type="match status" value="1"/>
</dbReference>
<dbReference type="Pfam" id="PF13445">
    <property type="entry name" value="zf-RING_UBOX"/>
    <property type="match status" value="1"/>
</dbReference>
<keyword evidence="1" id="KW-0479">Metal-binding</keyword>
<feature type="region of interest" description="Disordered" evidence="5">
    <location>
        <begin position="452"/>
        <end position="533"/>
    </location>
</feature>
<dbReference type="InterPro" id="IPR047153">
    <property type="entry name" value="TRIM45/56/19-like"/>
</dbReference>
<comment type="caution">
    <text evidence="8">The sequence shown here is derived from an EMBL/GenBank/DDBJ whole genome shotgun (WGS) entry which is preliminary data.</text>
</comment>
<evidence type="ECO:0000256" key="4">
    <source>
        <dbReference type="PROSITE-ProRule" id="PRU00024"/>
    </source>
</evidence>
<name>A0AAV2HXS7_LYMST</name>
<evidence type="ECO:0000256" key="5">
    <source>
        <dbReference type="SAM" id="MobiDB-lite"/>
    </source>
</evidence>
<dbReference type="PANTHER" id="PTHR25462:SF296">
    <property type="entry name" value="MEIOTIC P26, ISOFORM F"/>
    <property type="match status" value="1"/>
</dbReference>
<dbReference type="EMBL" id="CAXITT010000299">
    <property type="protein sequence ID" value="CAL1538457.1"/>
    <property type="molecule type" value="Genomic_DNA"/>
</dbReference>
<feature type="domain" description="B box-type" evidence="7">
    <location>
        <begin position="154"/>
        <end position="198"/>
    </location>
</feature>
<keyword evidence="3" id="KW-0862">Zinc</keyword>
<feature type="compositionally biased region" description="Polar residues" evidence="5">
    <location>
        <begin position="489"/>
        <end position="500"/>
    </location>
</feature>
<accession>A0AAV2HXS7</accession>
<dbReference type="InterPro" id="IPR001841">
    <property type="entry name" value="Znf_RING"/>
</dbReference>
<dbReference type="InterPro" id="IPR027370">
    <property type="entry name" value="Znf-RING_euk"/>
</dbReference>
<proteinExistence type="predicted"/>
<evidence type="ECO:0000259" key="6">
    <source>
        <dbReference type="PROSITE" id="PS50089"/>
    </source>
</evidence>
<dbReference type="SMART" id="SM00184">
    <property type="entry name" value="RING"/>
    <property type="match status" value="1"/>
</dbReference>
<keyword evidence="9" id="KW-1185">Reference proteome</keyword>
<dbReference type="InterPro" id="IPR017907">
    <property type="entry name" value="Znf_RING_CS"/>
</dbReference>
<dbReference type="Pfam" id="PF00643">
    <property type="entry name" value="zf-B_box"/>
    <property type="match status" value="1"/>
</dbReference>
<organism evidence="8 9">
    <name type="scientific">Lymnaea stagnalis</name>
    <name type="common">Great pond snail</name>
    <name type="synonym">Helix stagnalis</name>
    <dbReference type="NCBI Taxonomy" id="6523"/>
    <lineage>
        <taxon>Eukaryota</taxon>
        <taxon>Metazoa</taxon>
        <taxon>Spiralia</taxon>
        <taxon>Lophotrochozoa</taxon>
        <taxon>Mollusca</taxon>
        <taxon>Gastropoda</taxon>
        <taxon>Heterobranchia</taxon>
        <taxon>Euthyneura</taxon>
        <taxon>Panpulmonata</taxon>
        <taxon>Hygrophila</taxon>
        <taxon>Lymnaeoidea</taxon>
        <taxon>Lymnaeidae</taxon>
        <taxon>Lymnaea</taxon>
    </lineage>
</organism>
<feature type="region of interest" description="Disordered" evidence="5">
    <location>
        <begin position="380"/>
        <end position="402"/>
    </location>
</feature>
<gene>
    <name evidence="8" type="ORF">GSLYS_00012278001</name>
</gene>
<feature type="compositionally biased region" description="Basic and acidic residues" evidence="5">
    <location>
        <begin position="380"/>
        <end position="397"/>
    </location>
</feature>
<dbReference type="InterPro" id="IPR013083">
    <property type="entry name" value="Znf_RING/FYVE/PHD"/>
</dbReference>
<feature type="compositionally biased region" description="Basic and acidic residues" evidence="5">
    <location>
        <begin position="452"/>
        <end position="461"/>
    </location>
</feature>
<dbReference type="PROSITE" id="PS50119">
    <property type="entry name" value="ZF_BBOX"/>
    <property type="match status" value="1"/>
</dbReference>
<evidence type="ECO:0000259" key="7">
    <source>
        <dbReference type="PROSITE" id="PS50119"/>
    </source>
</evidence>
<sequence length="559" mass="63862">MKRMSCTENVISSTDNRGGGAGGGAMRAAIAAAESATAAEANRSLVVDKAYFEEQFLRCQVCHERFNQSEQAPKSLPCNHTFCLTCLTQIYDHAQPQAQPRRAALLWGDDNIGGALKCPTCRVEIFLIRSKIKDLPNDHRVVQMIDFLSQAMSKPQNDCAKHERQPLNFFCKKCLIPVCRDCTVLDHKETEGHVITDVSDAMRENAAQFTHVENQSKQTLEKMKKRSDSLANASKRLDILERHLKSEIKEQFIEYRLLLEKRQEALTGMVTQIIKDQKCKINTKYAVVCQHGEQLQKLFDSLKSCRASNDIRQLFNINQEIKEHENVFTEVANQDDTELYQACEFEAQNEGHFLSHMSGLGEVRTRPDLSLRTPVSMEELRLLSNEEERENQRREESENQSEMFFQEFMARDVERATDNILGHYESGEDEDYPQMQWPSHSVINQLISQRHWDESISRSEPQEEMDEGDSAPLGNLRASQRRGRRPRDTNSSQVTSSIINDPSYLAATAARPTTRTTQRSGSRSRNTAPQLPQYQVLRHLPSAGRQFNLSHVFYDDTTN</sequence>
<dbReference type="SUPFAM" id="SSF57850">
    <property type="entry name" value="RING/U-box"/>
    <property type="match status" value="1"/>
</dbReference>
<keyword evidence="2 4" id="KW-0863">Zinc-finger</keyword>
<feature type="region of interest" description="Disordered" evidence="5">
    <location>
        <begin position="1"/>
        <end position="24"/>
    </location>
</feature>
<feature type="compositionally biased region" description="Low complexity" evidence="5">
    <location>
        <begin position="506"/>
        <end position="527"/>
    </location>
</feature>
<feature type="compositionally biased region" description="Polar residues" evidence="5">
    <location>
        <begin position="1"/>
        <end position="16"/>
    </location>
</feature>
<evidence type="ECO:0000256" key="1">
    <source>
        <dbReference type="ARBA" id="ARBA00022723"/>
    </source>
</evidence>
<dbReference type="AlphaFoldDB" id="A0AAV2HXS7"/>
<dbReference type="InterPro" id="IPR000315">
    <property type="entry name" value="Znf_B-box"/>
</dbReference>
<evidence type="ECO:0000313" key="8">
    <source>
        <dbReference type="EMBL" id="CAL1538457.1"/>
    </source>
</evidence>
<evidence type="ECO:0000313" key="9">
    <source>
        <dbReference type="Proteomes" id="UP001497497"/>
    </source>
</evidence>
<dbReference type="Gene3D" id="3.30.40.10">
    <property type="entry name" value="Zinc/RING finger domain, C3HC4 (zinc finger)"/>
    <property type="match status" value="1"/>
</dbReference>
<evidence type="ECO:0000256" key="2">
    <source>
        <dbReference type="ARBA" id="ARBA00022771"/>
    </source>
</evidence>
<evidence type="ECO:0000256" key="3">
    <source>
        <dbReference type="ARBA" id="ARBA00022833"/>
    </source>
</evidence>
<feature type="domain" description="RING-type" evidence="6">
    <location>
        <begin position="59"/>
        <end position="122"/>
    </location>
</feature>
<dbReference type="PANTHER" id="PTHR25462">
    <property type="entry name" value="BONUS, ISOFORM C-RELATED"/>
    <property type="match status" value="1"/>
</dbReference>
<dbReference type="GO" id="GO:0008270">
    <property type="term" value="F:zinc ion binding"/>
    <property type="evidence" value="ECO:0007669"/>
    <property type="project" value="UniProtKB-KW"/>
</dbReference>
<dbReference type="Proteomes" id="UP001497497">
    <property type="component" value="Unassembled WGS sequence"/>
</dbReference>